<keyword evidence="2" id="KW-1185">Reference proteome</keyword>
<sequence>MDLERGVLAKALKQAKAEVKALKLANERLKKEQDALVKHSEVKIKGACGSHQEADSATSSLRQVMDSAKMLKDPLPETDGKVNAELKAFCRLY</sequence>
<name>A0A0E0MPD1_ORYPU</name>
<dbReference type="AlphaFoldDB" id="A0A0E0MPD1"/>
<organism evidence="1">
    <name type="scientific">Oryza punctata</name>
    <name type="common">Red rice</name>
    <dbReference type="NCBI Taxonomy" id="4537"/>
    <lineage>
        <taxon>Eukaryota</taxon>
        <taxon>Viridiplantae</taxon>
        <taxon>Streptophyta</taxon>
        <taxon>Embryophyta</taxon>
        <taxon>Tracheophyta</taxon>
        <taxon>Spermatophyta</taxon>
        <taxon>Magnoliopsida</taxon>
        <taxon>Liliopsida</taxon>
        <taxon>Poales</taxon>
        <taxon>Poaceae</taxon>
        <taxon>BOP clade</taxon>
        <taxon>Oryzoideae</taxon>
        <taxon>Oryzeae</taxon>
        <taxon>Oryzinae</taxon>
        <taxon>Oryza</taxon>
    </lineage>
</organism>
<dbReference type="Gramene" id="OPUNC12G16390.1">
    <property type="protein sequence ID" value="OPUNC12G16390.1"/>
    <property type="gene ID" value="OPUNC12G16390"/>
</dbReference>
<evidence type="ECO:0000313" key="1">
    <source>
        <dbReference type="EnsemblPlants" id="OPUNC12G16390.1"/>
    </source>
</evidence>
<dbReference type="Proteomes" id="UP000026962">
    <property type="component" value="Chromosome 12"/>
</dbReference>
<dbReference type="HOGENOM" id="CLU_2403440_0_0_1"/>
<reference evidence="1" key="2">
    <citation type="submission" date="2018-05" db="EMBL/GenBank/DDBJ databases">
        <title>OpunRS2 (Oryza punctata Reference Sequence Version 2).</title>
        <authorList>
            <person name="Zhang J."/>
            <person name="Kudrna D."/>
            <person name="Lee S."/>
            <person name="Talag J."/>
            <person name="Welchert J."/>
            <person name="Wing R.A."/>
        </authorList>
    </citation>
    <scope>NUCLEOTIDE SEQUENCE [LARGE SCALE GENOMIC DNA]</scope>
</reference>
<protein>
    <submittedName>
        <fullName evidence="1">Uncharacterized protein</fullName>
    </submittedName>
</protein>
<proteinExistence type="predicted"/>
<reference evidence="1" key="1">
    <citation type="submission" date="2015-04" db="UniProtKB">
        <authorList>
            <consortium name="EnsemblPlants"/>
        </authorList>
    </citation>
    <scope>IDENTIFICATION</scope>
</reference>
<evidence type="ECO:0000313" key="2">
    <source>
        <dbReference type="Proteomes" id="UP000026962"/>
    </source>
</evidence>
<accession>A0A0E0MPD1</accession>
<dbReference type="EnsemblPlants" id="OPUNC12G16390.1">
    <property type="protein sequence ID" value="OPUNC12G16390.1"/>
    <property type="gene ID" value="OPUNC12G16390"/>
</dbReference>